<name>A0A4R1B535_9BACI</name>
<dbReference type="RefSeq" id="WP_131235616.1">
    <property type="nucleotide sequence ID" value="NZ_SJTH01000001.1"/>
</dbReference>
<keyword evidence="3" id="KW-1185">Reference proteome</keyword>
<gene>
    <name evidence="2" type="ORF">E0Y62_00140</name>
</gene>
<proteinExistence type="predicted"/>
<dbReference type="EMBL" id="SJTH01000001">
    <property type="protein sequence ID" value="TCJ06253.1"/>
    <property type="molecule type" value="Genomic_DNA"/>
</dbReference>
<dbReference type="OrthoDB" id="9969022at2"/>
<reference evidence="2 3" key="1">
    <citation type="submission" date="2019-03" db="EMBL/GenBank/DDBJ databases">
        <authorList>
            <person name="Jensen L."/>
            <person name="Storgaard J."/>
            <person name="Sulaj E."/>
            <person name="Schramm A."/>
            <person name="Marshall I.P.G."/>
        </authorList>
    </citation>
    <scope>NUCLEOTIDE SEQUENCE [LARGE SCALE GENOMIC DNA]</scope>
    <source>
        <strain evidence="2 3">2017H2G3</strain>
    </source>
</reference>
<organism evidence="2 3">
    <name type="scientific">Cytobacillus praedii</name>
    <dbReference type="NCBI Taxonomy" id="1742358"/>
    <lineage>
        <taxon>Bacteria</taxon>
        <taxon>Bacillati</taxon>
        <taxon>Bacillota</taxon>
        <taxon>Bacilli</taxon>
        <taxon>Bacillales</taxon>
        <taxon>Bacillaceae</taxon>
        <taxon>Cytobacillus</taxon>
    </lineage>
</organism>
<accession>A0A4R1B535</accession>
<sequence>MMMKKALRNTMIFSLIIANVIIWPMLFSDLGEDSRKEAGVEQKNSSGEVKRAAEAEATENGEKASTSEGQLEESSSEKSNSKNSVFKILKIE</sequence>
<evidence type="ECO:0000313" key="3">
    <source>
        <dbReference type="Proteomes" id="UP000293846"/>
    </source>
</evidence>
<dbReference type="Proteomes" id="UP000293846">
    <property type="component" value="Unassembled WGS sequence"/>
</dbReference>
<evidence type="ECO:0000313" key="2">
    <source>
        <dbReference type="EMBL" id="TCJ06253.1"/>
    </source>
</evidence>
<protein>
    <submittedName>
        <fullName evidence="2">Uncharacterized protein</fullName>
    </submittedName>
</protein>
<evidence type="ECO:0000256" key="1">
    <source>
        <dbReference type="SAM" id="MobiDB-lite"/>
    </source>
</evidence>
<feature type="region of interest" description="Disordered" evidence="1">
    <location>
        <begin position="34"/>
        <end position="92"/>
    </location>
</feature>
<dbReference type="AlphaFoldDB" id="A0A4R1B535"/>
<comment type="caution">
    <text evidence="2">The sequence shown here is derived from an EMBL/GenBank/DDBJ whole genome shotgun (WGS) entry which is preliminary data.</text>
</comment>